<dbReference type="EMBL" id="AFQF01004167">
    <property type="protein sequence ID" value="EGU73815.1"/>
    <property type="molecule type" value="Genomic_DNA"/>
</dbReference>
<organism evidence="2">
    <name type="scientific">Fusarium oxysporum (strain Fo5176)</name>
    <name type="common">Fusarium vascular wilt</name>
    <dbReference type="NCBI Taxonomy" id="660025"/>
    <lineage>
        <taxon>Eukaryota</taxon>
        <taxon>Fungi</taxon>
        <taxon>Dikarya</taxon>
        <taxon>Ascomycota</taxon>
        <taxon>Pezizomycotina</taxon>
        <taxon>Sordariomycetes</taxon>
        <taxon>Hypocreomycetidae</taxon>
        <taxon>Hypocreales</taxon>
        <taxon>Nectriaceae</taxon>
        <taxon>Fusarium</taxon>
        <taxon>Fusarium oxysporum species complex</taxon>
    </lineage>
</organism>
<evidence type="ECO:0000313" key="2">
    <source>
        <dbReference type="EMBL" id="EGU73815.1"/>
    </source>
</evidence>
<gene>
    <name evidence="2" type="ORF">FOXB_15675</name>
</gene>
<name>F9GAJ3_FUSOF</name>
<keyword evidence="1" id="KW-1133">Transmembrane helix</keyword>
<reference evidence="2" key="1">
    <citation type="journal article" date="2012" name="Mol. Plant Microbe Interact.">
        <title>A highly conserved effector in Fusarium oxysporum is required for full virulence on Arabidopsis.</title>
        <authorList>
            <person name="Thatcher L.F."/>
            <person name="Gardiner D.M."/>
            <person name="Kazan K."/>
            <person name="Manners J."/>
        </authorList>
    </citation>
    <scope>NUCLEOTIDE SEQUENCE [LARGE SCALE GENOMIC DNA]</scope>
    <source>
        <strain evidence="2">Fo5176</strain>
    </source>
</reference>
<comment type="caution">
    <text evidence="2">The sequence shown here is derived from an EMBL/GenBank/DDBJ whole genome shotgun (WGS) entry which is preliminary data.</text>
</comment>
<keyword evidence="1" id="KW-0472">Membrane</keyword>
<evidence type="ECO:0000256" key="1">
    <source>
        <dbReference type="SAM" id="Phobius"/>
    </source>
</evidence>
<keyword evidence="1" id="KW-0812">Transmembrane</keyword>
<dbReference type="AlphaFoldDB" id="F9GAJ3"/>
<feature type="transmembrane region" description="Helical" evidence="1">
    <location>
        <begin position="12"/>
        <end position="31"/>
    </location>
</feature>
<sequence length="85" mass="9576">MYLYLLEPTNNMVAYSIVQVGYFLVDALALYHGAVVVISAKVHGPINANAIQWQSFEGHFTFAVMLMNLSQNFARCVMVSLYRDV</sequence>
<proteinExistence type="predicted"/>
<protein>
    <submittedName>
        <fullName evidence="2">Uncharacterized protein</fullName>
    </submittedName>
</protein>
<accession>F9GAJ3</accession>